<name>A0A565BAE6_9BRAS</name>
<dbReference type="EMBL" id="CABITT030000003">
    <property type="protein sequence ID" value="VVA97786.1"/>
    <property type="molecule type" value="Genomic_DNA"/>
</dbReference>
<evidence type="ECO:0000256" key="1">
    <source>
        <dbReference type="SAM" id="MobiDB-lite"/>
    </source>
</evidence>
<feature type="compositionally biased region" description="Basic and acidic residues" evidence="1">
    <location>
        <begin position="35"/>
        <end position="52"/>
    </location>
</feature>
<reference evidence="2" key="1">
    <citation type="submission" date="2019-07" db="EMBL/GenBank/DDBJ databases">
        <authorList>
            <person name="Dittberner H."/>
        </authorList>
    </citation>
    <scope>NUCLEOTIDE SEQUENCE [LARGE SCALE GENOMIC DNA]</scope>
</reference>
<dbReference type="Proteomes" id="UP000489600">
    <property type="component" value="Unassembled WGS sequence"/>
</dbReference>
<evidence type="ECO:0000313" key="3">
    <source>
        <dbReference type="Proteomes" id="UP000489600"/>
    </source>
</evidence>
<gene>
    <name evidence="2" type="ORF">ANE_LOCUS8231</name>
</gene>
<feature type="compositionally biased region" description="Polar residues" evidence="1">
    <location>
        <begin position="16"/>
        <end position="31"/>
    </location>
</feature>
<proteinExistence type="predicted"/>
<evidence type="ECO:0000313" key="2">
    <source>
        <dbReference type="EMBL" id="VVA97786.1"/>
    </source>
</evidence>
<keyword evidence="3" id="KW-1185">Reference proteome</keyword>
<protein>
    <submittedName>
        <fullName evidence="2">Uncharacterized protein</fullName>
    </submittedName>
</protein>
<dbReference type="OrthoDB" id="1111598at2759"/>
<feature type="region of interest" description="Disordered" evidence="1">
    <location>
        <begin position="1"/>
        <end position="52"/>
    </location>
</feature>
<sequence>MSRSDEVIKLEDSSDVDNSIQSEGVSGQCSSLADEIQRSTEEEELTKTTERKGKLETCETKTEGEWRCFNQEKNGVREDEEFPIVLREYDVDDIIKEESTYEGSASNTSSLIASLTKIFEKHEKETLFQTRRKLRMILKQYRNIKVKELVTRSDFEQILTMAARFEELTSASVSYIARLSLYTSVIKKGPMALQRFQLAQQRATLLREMANEKQKRVSAELGLAKALAHKGDTLHVKLFAMEKAIVKFEAKKDEVEMSFQKIVANLSLLIEEAAQAFEEHHVAALKWKEEVKPSLEYSYDDIESAESDWASFLNTL</sequence>
<comment type="caution">
    <text evidence="2">The sequence shown here is derived from an EMBL/GenBank/DDBJ whole genome shotgun (WGS) entry which is preliminary data.</text>
</comment>
<feature type="compositionally biased region" description="Basic and acidic residues" evidence="1">
    <location>
        <begin position="1"/>
        <end position="12"/>
    </location>
</feature>
<organism evidence="2 3">
    <name type="scientific">Arabis nemorensis</name>
    <dbReference type="NCBI Taxonomy" id="586526"/>
    <lineage>
        <taxon>Eukaryota</taxon>
        <taxon>Viridiplantae</taxon>
        <taxon>Streptophyta</taxon>
        <taxon>Embryophyta</taxon>
        <taxon>Tracheophyta</taxon>
        <taxon>Spermatophyta</taxon>
        <taxon>Magnoliopsida</taxon>
        <taxon>eudicotyledons</taxon>
        <taxon>Gunneridae</taxon>
        <taxon>Pentapetalae</taxon>
        <taxon>rosids</taxon>
        <taxon>malvids</taxon>
        <taxon>Brassicales</taxon>
        <taxon>Brassicaceae</taxon>
        <taxon>Arabideae</taxon>
        <taxon>Arabis</taxon>
    </lineage>
</organism>
<dbReference type="AlphaFoldDB" id="A0A565BAE6"/>
<accession>A0A565BAE6</accession>